<dbReference type="InterPro" id="IPR045229">
    <property type="entry name" value="TPP_enz"/>
</dbReference>
<feature type="domain" description="Thiamine pyrophosphate enzyme N-terminal TPP-binding" evidence="13">
    <location>
        <begin position="1"/>
        <end position="117"/>
    </location>
</feature>
<dbReference type="InterPro" id="IPR000399">
    <property type="entry name" value="TPP-bd_CS"/>
</dbReference>
<dbReference type="Pfam" id="PF02776">
    <property type="entry name" value="TPP_enzyme_N"/>
    <property type="match status" value="1"/>
</dbReference>
<evidence type="ECO:0000313" key="14">
    <source>
        <dbReference type="EMBL" id="HIH09842.1"/>
    </source>
</evidence>
<dbReference type="Gene3D" id="3.40.50.1220">
    <property type="entry name" value="TPP-binding domain"/>
    <property type="match status" value="1"/>
</dbReference>
<comment type="cofactor">
    <cofactor evidence="10">
        <name>Mg(2+)</name>
        <dbReference type="ChEBI" id="CHEBI:18420"/>
    </cofactor>
    <text evidence="10">Binds 1 Mg(2+) ion per subunit.</text>
</comment>
<dbReference type="FunFam" id="3.40.50.1220:FF:000008">
    <property type="entry name" value="Acetolactate synthase"/>
    <property type="match status" value="1"/>
</dbReference>
<dbReference type="InterPro" id="IPR012001">
    <property type="entry name" value="Thiamin_PyroP_enz_TPP-bd_dom"/>
</dbReference>
<gene>
    <name evidence="14" type="primary">ilvB</name>
    <name evidence="14" type="ORF">HA254_04185</name>
</gene>
<dbReference type="InterPro" id="IPR012000">
    <property type="entry name" value="Thiamin_PyroP_enz_cen_dom"/>
</dbReference>
<evidence type="ECO:0000256" key="8">
    <source>
        <dbReference type="ARBA" id="ARBA00023052"/>
    </source>
</evidence>
<organism evidence="14 15">
    <name type="scientific">Candidatus Iainarchaeum sp</name>
    <dbReference type="NCBI Taxonomy" id="3101447"/>
    <lineage>
        <taxon>Archaea</taxon>
        <taxon>Candidatus Iainarchaeota</taxon>
        <taxon>Candidatus Iainarchaeia</taxon>
        <taxon>Candidatus Iainarchaeales</taxon>
        <taxon>Candidatus Iainarchaeaceae</taxon>
        <taxon>Candidatus Iainarchaeum</taxon>
    </lineage>
</organism>
<dbReference type="Gene3D" id="3.40.50.970">
    <property type="match status" value="2"/>
</dbReference>
<comment type="catalytic activity">
    <reaction evidence="10">
        <text>2 pyruvate + H(+) = (2S)-2-acetolactate + CO2</text>
        <dbReference type="Rhea" id="RHEA:25249"/>
        <dbReference type="ChEBI" id="CHEBI:15361"/>
        <dbReference type="ChEBI" id="CHEBI:15378"/>
        <dbReference type="ChEBI" id="CHEBI:16526"/>
        <dbReference type="ChEBI" id="CHEBI:58476"/>
        <dbReference type="EC" id="2.2.1.6"/>
    </reaction>
</comment>
<evidence type="ECO:0000259" key="11">
    <source>
        <dbReference type="Pfam" id="PF00205"/>
    </source>
</evidence>
<dbReference type="NCBIfam" id="TIGR00118">
    <property type="entry name" value="acolac_lg"/>
    <property type="match status" value="1"/>
</dbReference>
<evidence type="ECO:0000259" key="12">
    <source>
        <dbReference type="Pfam" id="PF02775"/>
    </source>
</evidence>
<dbReference type="InterPro" id="IPR029061">
    <property type="entry name" value="THDP-binding"/>
</dbReference>
<comment type="cofactor">
    <cofactor evidence="10">
        <name>thiamine diphosphate</name>
        <dbReference type="ChEBI" id="CHEBI:58937"/>
    </cofactor>
    <text evidence="10">Binds 1 thiamine pyrophosphate per subunit.</text>
</comment>
<feature type="domain" description="Thiamine pyrophosphate enzyme TPP-binding" evidence="12">
    <location>
        <begin position="382"/>
        <end position="530"/>
    </location>
</feature>
<dbReference type="CDD" id="cd07035">
    <property type="entry name" value="TPP_PYR_POX_like"/>
    <property type="match status" value="1"/>
</dbReference>
<evidence type="ECO:0000259" key="13">
    <source>
        <dbReference type="Pfam" id="PF02776"/>
    </source>
</evidence>
<dbReference type="GO" id="GO:0009099">
    <property type="term" value="P:L-valine biosynthetic process"/>
    <property type="evidence" value="ECO:0007669"/>
    <property type="project" value="UniProtKB-UniPathway"/>
</dbReference>
<dbReference type="Pfam" id="PF00205">
    <property type="entry name" value="TPP_enzyme_M"/>
    <property type="match status" value="1"/>
</dbReference>
<evidence type="ECO:0000256" key="6">
    <source>
        <dbReference type="ARBA" id="ARBA00022723"/>
    </source>
</evidence>
<evidence type="ECO:0000256" key="3">
    <source>
        <dbReference type="ARBA" id="ARBA00007812"/>
    </source>
</evidence>
<comment type="similarity">
    <text evidence="3 10">Belongs to the TPP enzyme family.</text>
</comment>
<dbReference type="UniPathway" id="UPA00049">
    <property type="reaction ID" value="UER00059"/>
</dbReference>
<dbReference type="GO" id="GO:0009097">
    <property type="term" value="P:isoleucine biosynthetic process"/>
    <property type="evidence" value="ECO:0007669"/>
    <property type="project" value="UniProtKB-UniPathway"/>
</dbReference>
<dbReference type="InterPro" id="IPR029035">
    <property type="entry name" value="DHS-like_NAD/FAD-binding_dom"/>
</dbReference>
<dbReference type="PROSITE" id="PS00187">
    <property type="entry name" value="TPP_ENZYMES"/>
    <property type="match status" value="1"/>
</dbReference>
<sequence length="563" mass="61226">MKGSKAFLEALKRNGVRHMFGIPGGVVIPFYDELYHDKGLQHILVRHEQGGAHMAEGYAKASGKVGTCLGTSGPGATNLVTGIADAFMDSVPIVAIGGQVVTSLIGRDAFQEADLMGITTPITKHNFQLRSPDEIDCMADAAYMIASTNRPGPVYIELPKDVQQKEVVDPKPLRLKGYAVVSGFDKEASKEAAKLLLKSQRPVLLVGGGAVHADCSQELRSLAETLNIFVASTLMGKGVFDERHPLSLGMTGMHGNPPALYAIQKCDVLFTVGIRFDDRVTGRLDGFAPEAKVIHIEIDPSEIHKNRKAELGIFGDAKEILAYMAELIGKMRPKSAEWNEKLARLVKEYPIENDIDSTPIDPRKLMFELQKVFTPDAIVATGVGEHQMDVAHFIKFAKPRRLITSGGLGTMGFGLPAAIGAKVAMPENEVFDIDGDGSFAMTNQELATAKVNGIKTINVIMNNSYLGMVRAWNDMFYEGRRSQVWLGRVPDFTKLAAAFGLEGINVERPSEIAPALQRALRAEESVVVDVLVHSDKIVLPIVPAGATNSEMRGEKISREYFSK</sequence>
<dbReference type="CDD" id="cd02015">
    <property type="entry name" value="TPP_AHAS"/>
    <property type="match status" value="1"/>
</dbReference>
<proteinExistence type="inferred from homology"/>
<evidence type="ECO:0000256" key="5">
    <source>
        <dbReference type="ARBA" id="ARBA00022679"/>
    </source>
</evidence>
<dbReference type="GO" id="GO:0005948">
    <property type="term" value="C:acetolactate synthase complex"/>
    <property type="evidence" value="ECO:0007669"/>
    <property type="project" value="TreeGrafter"/>
</dbReference>
<dbReference type="InterPro" id="IPR012846">
    <property type="entry name" value="Acetolactate_synth_lsu"/>
</dbReference>
<keyword evidence="5 10" id="KW-0808">Transferase</keyword>
<dbReference type="InterPro" id="IPR039368">
    <property type="entry name" value="AHAS_TPP"/>
</dbReference>
<dbReference type="GO" id="GO:0003984">
    <property type="term" value="F:acetolactate synthase activity"/>
    <property type="evidence" value="ECO:0007669"/>
    <property type="project" value="UniProtKB-EC"/>
</dbReference>
<evidence type="ECO:0000256" key="7">
    <source>
        <dbReference type="ARBA" id="ARBA00022842"/>
    </source>
</evidence>
<comment type="pathway">
    <text evidence="2 10">Amino-acid biosynthesis; L-valine biosynthesis; L-valine from pyruvate: step 1/4.</text>
</comment>
<dbReference type="GO" id="GO:0044272">
    <property type="term" value="P:sulfur compound biosynthetic process"/>
    <property type="evidence" value="ECO:0007669"/>
    <property type="project" value="UniProtKB-ARBA"/>
</dbReference>
<dbReference type="SUPFAM" id="SSF52518">
    <property type="entry name" value="Thiamin diphosphate-binding fold (THDP-binding)"/>
    <property type="match status" value="2"/>
</dbReference>
<reference evidence="15" key="1">
    <citation type="journal article" date="2020" name="bioRxiv">
        <title>A rank-normalized archaeal taxonomy based on genome phylogeny resolves widespread incomplete and uneven classifications.</title>
        <authorList>
            <person name="Rinke C."/>
            <person name="Chuvochina M."/>
            <person name="Mussig A.J."/>
            <person name="Chaumeil P.-A."/>
            <person name="Waite D.W."/>
            <person name="Whitman W.B."/>
            <person name="Parks D.H."/>
            <person name="Hugenholtz P."/>
        </authorList>
    </citation>
    <scope>NUCLEOTIDE SEQUENCE [LARGE SCALE GENOMIC DNA]</scope>
</reference>
<comment type="pathway">
    <text evidence="1 10">Amino-acid biosynthesis; L-isoleucine biosynthesis; L-isoleucine from 2-oxobutanoate: step 1/4.</text>
</comment>
<dbReference type="PANTHER" id="PTHR18968">
    <property type="entry name" value="THIAMINE PYROPHOSPHATE ENZYMES"/>
    <property type="match status" value="1"/>
</dbReference>
<dbReference type="GO" id="GO:0050660">
    <property type="term" value="F:flavin adenine dinucleotide binding"/>
    <property type="evidence" value="ECO:0007669"/>
    <property type="project" value="InterPro"/>
</dbReference>
<feature type="domain" description="Thiamine pyrophosphate enzyme central" evidence="11">
    <location>
        <begin position="190"/>
        <end position="322"/>
    </location>
</feature>
<dbReference type="EC" id="2.2.1.6" evidence="10"/>
<keyword evidence="8 10" id="KW-0786">Thiamine pyrophosphate</keyword>
<dbReference type="GO" id="GO:0000287">
    <property type="term" value="F:magnesium ion binding"/>
    <property type="evidence" value="ECO:0007669"/>
    <property type="project" value="UniProtKB-UniRule"/>
</dbReference>
<keyword evidence="6 10" id="KW-0479">Metal-binding</keyword>
<evidence type="ECO:0000256" key="1">
    <source>
        <dbReference type="ARBA" id="ARBA00004974"/>
    </source>
</evidence>
<evidence type="ECO:0000256" key="10">
    <source>
        <dbReference type="RuleBase" id="RU003591"/>
    </source>
</evidence>
<evidence type="ECO:0000313" key="15">
    <source>
        <dbReference type="Proteomes" id="UP000565078"/>
    </source>
</evidence>
<dbReference type="EMBL" id="DUGC01000063">
    <property type="protein sequence ID" value="HIH09842.1"/>
    <property type="molecule type" value="Genomic_DNA"/>
</dbReference>
<dbReference type="InterPro" id="IPR011766">
    <property type="entry name" value="TPP_enzyme_TPP-bd"/>
</dbReference>
<dbReference type="PANTHER" id="PTHR18968:SF13">
    <property type="entry name" value="ACETOLACTATE SYNTHASE CATALYTIC SUBUNIT, MITOCHONDRIAL"/>
    <property type="match status" value="1"/>
</dbReference>
<dbReference type="SUPFAM" id="SSF52467">
    <property type="entry name" value="DHS-like NAD/FAD-binding domain"/>
    <property type="match status" value="1"/>
</dbReference>
<keyword evidence="9 10" id="KW-0100">Branched-chain amino acid biosynthesis</keyword>
<dbReference type="GO" id="GO:0030976">
    <property type="term" value="F:thiamine pyrophosphate binding"/>
    <property type="evidence" value="ECO:0007669"/>
    <property type="project" value="UniProtKB-UniRule"/>
</dbReference>
<dbReference type="Proteomes" id="UP000565078">
    <property type="component" value="Unassembled WGS sequence"/>
</dbReference>
<keyword evidence="7 10" id="KW-0460">Magnesium</keyword>
<dbReference type="Pfam" id="PF02775">
    <property type="entry name" value="TPP_enzyme_C"/>
    <property type="match status" value="1"/>
</dbReference>
<evidence type="ECO:0000256" key="4">
    <source>
        <dbReference type="ARBA" id="ARBA00022605"/>
    </source>
</evidence>
<protein>
    <recommendedName>
        <fullName evidence="10">Acetolactate synthase</fullName>
        <ecNumber evidence="10">2.2.1.6</ecNumber>
    </recommendedName>
</protein>
<comment type="caution">
    <text evidence="14">The sequence shown here is derived from an EMBL/GenBank/DDBJ whole genome shotgun (WGS) entry which is preliminary data.</text>
</comment>
<dbReference type="FunFam" id="3.40.50.970:FF:000007">
    <property type="entry name" value="Acetolactate synthase"/>
    <property type="match status" value="1"/>
</dbReference>
<evidence type="ECO:0000256" key="2">
    <source>
        <dbReference type="ARBA" id="ARBA00005025"/>
    </source>
</evidence>
<dbReference type="AlphaFoldDB" id="A0A7J4IWI9"/>
<accession>A0A7J4IWI9</accession>
<keyword evidence="4 10" id="KW-0028">Amino-acid biosynthesis</keyword>
<name>A0A7J4IWI9_9ARCH</name>
<dbReference type="UniPathway" id="UPA00047">
    <property type="reaction ID" value="UER00055"/>
</dbReference>
<evidence type="ECO:0000256" key="9">
    <source>
        <dbReference type="ARBA" id="ARBA00023304"/>
    </source>
</evidence>